<dbReference type="EMBL" id="BKCJ010560328">
    <property type="protein sequence ID" value="GFB13790.1"/>
    <property type="molecule type" value="Genomic_DNA"/>
</dbReference>
<comment type="caution">
    <text evidence="1">The sequence shown here is derived from an EMBL/GenBank/DDBJ whole genome shotgun (WGS) entry which is preliminary data.</text>
</comment>
<gene>
    <name evidence="1" type="ORF">Tci_685761</name>
</gene>
<feature type="non-terminal residue" evidence="1">
    <location>
        <position position="1"/>
    </location>
</feature>
<evidence type="ECO:0000313" key="1">
    <source>
        <dbReference type="EMBL" id="GFB13790.1"/>
    </source>
</evidence>
<sequence>AHGSCGLEWGVVVGRVGGVKVAGREGIRVYRGWQESLNSEQYFECMGDEGSRFESLDNL</sequence>
<proteinExistence type="predicted"/>
<organism evidence="1">
    <name type="scientific">Tanacetum cinerariifolium</name>
    <name type="common">Dalmatian daisy</name>
    <name type="synonym">Chrysanthemum cinerariifolium</name>
    <dbReference type="NCBI Taxonomy" id="118510"/>
    <lineage>
        <taxon>Eukaryota</taxon>
        <taxon>Viridiplantae</taxon>
        <taxon>Streptophyta</taxon>
        <taxon>Embryophyta</taxon>
        <taxon>Tracheophyta</taxon>
        <taxon>Spermatophyta</taxon>
        <taxon>Magnoliopsida</taxon>
        <taxon>eudicotyledons</taxon>
        <taxon>Gunneridae</taxon>
        <taxon>Pentapetalae</taxon>
        <taxon>asterids</taxon>
        <taxon>campanulids</taxon>
        <taxon>Asterales</taxon>
        <taxon>Asteraceae</taxon>
        <taxon>Asteroideae</taxon>
        <taxon>Anthemideae</taxon>
        <taxon>Anthemidinae</taxon>
        <taxon>Tanacetum</taxon>
    </lineage>
</organism>
<accession>A0A699L2C6</accession>
<name>A0A699L2C6_TANCI</name>
<reference evidence="1" key="1">
    <citation type="journal article" date="2019" name="Sci. Rep.">
        <title>Draft genome of Tanacetum cinerariifolium, the natural source of mosquito coil.</title>
        <authorList>
            <person name="Yamashiro T."/>
            <person name="Shiraishi A."/>
            <person name="Satake H."/>
            <person name="Nakayama K."/>
        </authorList>
    </citation>
    <scope>NUCLEOTIDE SEQUENCE</scope>
</reference>
<protein>
    <submittedName>
        <fullName evidence="1">Uncharacterized protein</fullName>
    </submittedName>
</protein>
<dbReference type="AlphaFoldDB" id="A0A699L2C6"/>